<organism evidence="1 2">
    <name type="scientific">Pluteus cervinus</name>
    <dbReference type="NCBI Taxonomy" id="181527"/>
    <lineage>
        <taxon>Eukaryota</taxon>
        <taxon>Fungi</taxon>
        <taxon>Dikarya</taxon>
        <taxon>Basidiomycota</taxon>
        <taxon>Agaricomycotina</taxon>
        <taxon>Agaricomycetes</taxon>
        <taxon>Agaricomycetidae</taxon>
        <taxon>Agaricales</taxon>
        <taxon>Pluteineae</taxon>
        <taxon>Pluteaceae</taxon>
        <taxon>Pluteus</taxon>
    </lineage>
</organism>
<gene>
    <name evidence="1" type="ORF">BDN72DRAFT_846778</name>
</gene>
<dbReference type="Proteomes" id="UP000308600">
    <property type="component" value="Unassembled WGS sequence"/>
</dbReference>
<accession>A0ACD3AG18</accession>
<protein>
    <submittedName>
        <fullName evidence="1">Uncharacterized protein</fullName>
    </submittedName>
</protein>
<evidence type="ECO:0000313" key="2">
    <source>
        <dbReference type="Proteomes" id="UP000308600"/>
    </source>
</evidence>
<dbReference type="EMBL" id="ML208483">
    <property type="protein sequence ID" value="TFK64249.1"/>
    <property type="molecule type" value="Genomic_DNA"/>
</dbReference>
<keyword evidence="2" id="KW-1185">Reference proteome</keyword>
<evidence type="ECO:0000313" key="1">
    <source>
        <dbReference type="EMBL" id="TFK64249.1"/>
    </source>
</evidence>
<proteinExistence type="predicted"/>
<reference evidence="1 2" key="1">
    <citation type="journal article" date="2019" name="Nat. Ecol. Evol.">
        <title>Megaphylogeny resolves global patterns of mushroom evolution.</title>
        <authorList>
            <person name="Varga T."/>
            <person name="Krizsan K."/>
            <person name="Foldi C."/>
            <person name="Dima B."/>
            <person name="Sanchez-Garcia M."/>
            <person name="Sanchez-Ramirez S."/>
            <person name="Szollosi G.J."/>
            <person name="Szarkandi J.G."/>
            <person name="Papp V."/>
            <person name="Albert L."/>
            <person name="Andreopoulos W."/>
            <person name="Angelini C."/>
            <person name="Antonin V."/>
            <person name="Barry K.W."/>
            <person name="Bougher N.L."/>
            <person name="Buchanan P."/>
            <person name="Buyck B."/>
            <person name="Bense V."/>
            <person name="Catcheside P."/>
            <person name="Chovatia M."/>
            <person name="Cooper J."/>
            <person name="Damon W."/>
            <person name="Desjardin D."/>
            <person name="Finy P."/>
            <person name="Geml J."/>
            <person name="Haridas S."/>
            <person name="Hughes K."/>
            <person name="Justo A."/>
            <person name="Karasinski D."/>
            <person name="Kautmanova I."/>
            <person name="Kiss B."/>
            <person name="Kocsube S."/>
            <person name="Kotiranta H."/>
            <person name="LaButti K.M."/>
            <person name="Lechner B.E."/>
            <person name="Liimatainen K."/>
            <person name="Lipzen A."/>
            <person name="Lukacs Z."/>
            <person name="Mihaltcheva S."/>
            <person name="Morgado L.N."/>
            <person name="Niskanen T."/>
            <person name="Noordeloos M.E."/>
            <person name="Ohm R.A."/>
            <person name="Ortiz-Santana B."/>
            <person name="Ovrebo C."/>
            <person name="Racz N."/>
            <person name="Riley R."/>
            <person name="Savchenko A."/>
            <person name="Shiryaev A."/>
            <person name="Soop K."/>
            <person name="Spirin V."/>
            <person name="Szebenyi C."/>
            <person name="Tomsovsky M."/>
            <person name="Tulloss R.E."/>
            <person name="Uehling J."/>
            <person name="Grigoriev I.V."/>
            <person name="Vagvolgyi C."/>
            <person name="Papp T."/>
            <person name="Martin F.M."/>
            <person name="Miettinen O."/>
            <person name="Hibbett D.S."/>
            <person name="Nagy L.G."/>
        </authorList>
    </citation>
    <scope>NUCLEOTIDE SEQUENCE [LARGE SCALE GENOMIC DNA]</scope>
    <source>
        <strain evidence="1 2">NL-1719</strain>
    </source>
</reference>
<sequence>MNFPAYESPASSPSLSPFGSPRHSPCTTPSPHGSPKIYPQHALPSTGGSYLVLVQDKLELRVLLRNRLQEYNFRGMSGGFPFRILSRHGQLFPCFDNYEFKEPLHTSTGTTIEATVSFTNPQSDFAGNNRGLFSWSICLPTSAKSACLRSSQLDGRSAGSIVAAVRMDPALQNTTWFQSDQFMKALYNALAFSLEQSCVITIQRSRTNAAEAEWYASDFQNGSGRTVLTFGV</sequence>
<name>A0ACD3AG18_9AGAR</name>